<dbReference type="AlphaFoldDB" id="A0A7S0NHP7"/>
<comment type="similarity">
    <text evidence="1">Belongs to the CCDC25 family.</text>
</comment>
<dbReference type="EMBL" id="HBEQ01001460">
    <property type="protein sequence ID" value="CAD8513741.1"/>
    <property type="molecule type" value="Transcribed_RNA"/>
</dbReference>
<feature type="domain" description="NFACT RNA-binding" evidence="3">
    <location>
        <begin position="1"/>
        <end position="113"/>
    </location>
</feature>
<dbReference type="PANTHER" id="PTHR13049">
    <property type="entry name" value="DUF814-RELATED"/>
    <property type="match status" value="1"/>
</dbReference>
<organism evidence="4">
    <name type="scientific">Micromonas pusilla</name>
    <name type="common">Picoplanktonic green alga</name>
    <name type="synonym">Chromulina pusilla</name>
    <dbReference type="NCBI Taxonomy" id="38833"/>
    <lineage>
        <taxon>Eukaryota</taxon>
        <taxon>Viridiplantae</taxon>
        <taxon>Chlorophyta</taxon>
        <taxon>Mamiellophyceae</taxon>
        <taxon>Mamiellales</taxon>
        <taxon>Mamiellaceae</taxon>
        <taxon>Micromonas</taxon>
    </lineage>
</organism>
<evidence type="ECO:0000259" key="3">
    <source>
        <dbReference type="Pfam" id="PF05670"/>
    </source>
</evidence>
<proteinExistence type="inferred from homology"/>
<reference evidence="4" key="1">
    <citation type="submission" date="2021-01" db="EMBL/GenBank/DDBJ databases">
        <authorList>
            <person name="Corre E."/>
            <person name="Pelletier E."/>
            <person name="Niang G."/>
            <person name="Scheremetjew M."/>
            <person name="Finn R."/>
            <person name="Kale V."/>
            <person name="Holt S."/>
            <person name="Cochrane G."/>
            <person name="Meng A."/>
            <person name="Brown T."/>
            <person name="Cohen L."/>
        </authorList>
    </citation>
    <scope>NUCLEOTIDE SEQUENCE</scope>
    <source>
        <strain evidence="4">CCMP1723</strain>
    </source>
</reference>
<protein>
    <recommendedName>
        <fullName evidence="3">NFACT RNA-binding domain-containing protein</fullName>
    </recommendedName>
</protein>
<dbReference type="InterPro" id="IPR008532">
    <property type="entry name" value="NFACT_RNA-bd"/>
</dbReference>
<keyword evidence="2" id="KW-0175">Coiled coil</keyword>
<evidence type="ECO:0000256" key="2">
    <source>
        <dbReference type="SAM" id="Coils"/>
    </source>
</evidence>
<gene>
    <name evidence="4" type="ORF">MCOM1403_LOCUS1166</name>
</gene>
<name>A0A7S0NHP7_MICPS</name>
<evidence type="ECO:0000313" key="4">
    <source>
        <dbReference type="EMBL" id="CAD8513741.1"/>
    </source>
</evidence>
<dbReference type="InterPro" id="IPR039730">
    <property type="entry name" value="Jlp2/Ccd25"/>
</dbReference>
<accession>A0A7S0NHP7</accession>
<feature type="coiled-coil region" evidence="2">
    <location>
        <begin position="152"/>
        <end position="179"/>
    </location>
</feature>
<dbReference type="PANTHER" id="PTHR13049:SF2">
    <property type="entry name" value="COILED-COIL DOMAIN-CONTAINING PROTEIN 25"/>
    <property type="match status" value="1"/>
</dbReference>
<evidence type="ECO:0000256" key="1">
    <source>
        <dbReference type="ARBA" id="ARBA00008998"/>
    </source>
</evidence>
<dbReference type="Pfam" id="PF05670">
    <property type="entry name" value="NFACT-R_1"/>
    <property type="match status" value="1"/>
</dbReference>
<sequence length="216" mass="25797">MVLFFTPRGNDETKHYIYMGRDKVENEDLIKWGLPEDVWFHVDKMSSAHVYMRVKKGQTWDDLTEEELEDCAQLVKANSIQGNKENNVWIVYTPWANLKKLPRMEVGQVGYHDLKLVRRIKVEKRQNEIVNRLNKTKREEYPDLAAEREAYDKEVREEKKQAFREAENARLEEERAREADREARDYKHIMDGEKMVTNKDIAAKYESVSDYEDDFM</sequence>